<evidence type="ECO:0000256" key="8">
    <source>
        <dbReference type="ARBA" id="ARBA00023295"/>
    </source>
</evidence>
<dbReference type="PANTHER" id="PTHR31451:SF39">
    <property type="entry name" value="MANNAN ENDO-1,4-BETA-MANNOSIDASE 1"/>
    <property type="match status" value="1"/>
</dbReference>
<dbReference type="PANTHER" id="PTHR31451">
    <property type="match status" value="1"/>
</dbReference>
<dbReference type="SUPFAM" id="SSF51445">
    <property type="entry name" value="(Trans)glycosidases"/>
    <property type="match status" value="1"/>
</dbReference>
<dbReference type="InterPro" id="IPR001547">
    <property type="entry name" value="Glyco_hydro_5"/>
</dbReference>
<dbReference type="OrthoDB" id="428177at2759"/>
<dbReference type="EMBL" id="KV425684">
    <property type="protein sequence ID" value="KZT18413.1"/>
    <property type="molecule type" value="Genomic_DNA"/>
</dbReference>
<evidence type="ECO:0000256" key="4">
    <source>
        <dbReference type="ARBA" id="ARBA00012706"/>
    </source>
</evidence>
<evidence type="ECO:0000256" key="3">
    <source>
        <dbReference type="ARBA" id="ARBA00005641"/>
    </source>
</evidence>
<dbReference type="InterPro" id="IPR017853">
    <property type="entry name" value="GH"/>
</dbReference>
<keyword evidence="13" id="KW-1185">Reference proteome</keyword>
<evidence type="ECO:0000259" key="11">
    <source>
        <dbReference type="Pfam" id="PF00150"/>
    </source>
</evidence>
<comment type="similarity">
    <text evidence="3 9">Belongs to the glycosyl hydrolase 5 (cellulase A) family.</text>
</comment>
<dbReference type="InterPro" id="IPR045053">
    <property type="entry name" value="MAN-like"/>
</dbReference>
<evidence type="ECO:0000256" key="1">
    <source>
        <dbReference type="ARBA" id="ARBA00001678"/>
    </source>
</evidence>
<keyword evidence="8 9" id="KW-0326">Glycosidase</keyword>
<evidence type="ECO:0000256" key="9">
    <source>
        <dbReference type="RuleBase" id="RU361153"/>
    </source>
</evidence>
<feature type="chain" id="PRO_5007862582" description="mannan endo-1,4-beta-mannosidase" evidence="10">
    <location>
        <begin position="24"/>
        <end position="352"/>
    </location>
</feature>
<dbReference type="GO" id="GO:0005576">
    <property type="term" value="C:extracellular region"/>
    <property type="evidence" value="ECO:0007669"/>
    <property type="project" value="UniProtKB-SubCell"/>
</dbReference>
<evidence type="ECO:0000256" key="7">
    <source>
        <dbReference type="ARBA" id="ARBA00022801"/>
    </source>
</evidence>
<comment type="subcellular location">
    <subcellularLocation>
        <location evidence="2">Secreted</location>
    </subcellularLocation>
</comment>
<feature type="domain" description="Glycoside hydrolase family 5" evidence="11">
    <location>
        <begin position="37"/>
        <end position="307"/>
    </location>
</feature>
<keyword evidence="6 10" id="KW-0732">Signal</keyword>
<evidence type="ECO:0000313" key="13">
    <source>
        <dbReference type="Proteomes" id="UP000076761"/>
    </source>
</evidence>
<proteinExistence type="inferred from homology"/>
<feature type="signal peptide" evidence="10">
    <location>
        <begin position="1"/>
        <end position="23"/>
    </location>
</feature>
<evidence type="ECO:0000256" key="10">
    <source>
        <dbReference type="SAM" id="SignalP"/>
    </source>
</evidence>
<dbReference type="EC" id="3.2.1.78" evidence="4"/>
<dbReference type="GO" id="GO:0016985">
    <property type="term" value="F:mannan endo-1,4-beta-mannosidase activity"/>
    <property type="evidence" value="ECO:0007669"/>
    <property type="project" value="UniProtKB-EC"/>
</dbReference>
<keyword evidence="7 9" id="KW-0378">Hydrolase</keyword>
<name>A0A165MJJ6_9AGAM</name>
<evidence type="ECO:0000256" key="2">
    <source>
        <dbReference type="ARBA" id="ARBA00004613"/>
    </source>
</evidence>
<gene>
    <name evidence="12" type="ORF">NEOLEDRAFT_171387</name>
</gene>
<accession>A0A165MJJ6</accession>
<dbReference type="InParanoid" id="A0A165MJJ6"/>
<evidence type="ECO:0000313" key="12">
    <source>
        <dbReference type="EMBL" id="KZT18413.1"/>
    </source>
</evidence>
<evidence type="ECO:0000256" key="5">
    <source>
        <dbReference type="ARBA" id="ARBA00022525"/>
    </source>
</evidence>
<dbReference type="Gene3D" id="3.20.20.80">
    <property type="entry name" value="Glycosidases"/>
    <property type="match status" value="1"/>
</dbReference>
<dbReference type="GO" id="GO:0046355">
    <property type="term" value="P:mannan catabolic process"/>
    <property type="evidence" value="ECO:0007669"/>
    <property type="project" value="UniProtKB-ARBA"/>
</dbReference>
<reference evidence="12 13" key="1">
    <citation type="journal article" date="2016" name="Mol. Biol. Evol.">
        <title>Comparative Genomics of Early-Diverging Mushroom-Forming Fungi Provides Insights into the Origins of Lignocellulose Decay Capabilities.</title>
        <authorList>
            <person name="Nagy L.G."/>
            <person name="Riley R."/>
            <person name="Tritt A."/>
            <person name="Adam C."/>
            <person name="Daum C."/>
            <person name="Floudas D."/>
            <person name="Sun H."/>
            <person name="Yadav J.S."/>
            <person name="Pangilinan J."/>
            <person name="Larsson K.H."/>
            <person name="Matsuura K."/>
            <person name="Barry K."/>
            <person name="Labutti K."/>
            <person name="Kuo R."/>
            <person name="Ohm R.A."/>
            <person name="Bhattacharya S.S."/>
            <person name="Shirouzu T."/>
            <person name="Yoshinaga Y."/>
            <person name="Martin F.M."/>
            <person name="Grigoriev I.V."/>
            <person name="Hibbett D.S."/>
        </authorList>
    </citation>
    <scope>NUCLEOTIDE SEQUENCE [LARGE SCALE GENOMIC DNA]</scope>
    <source>
        <strain evidence="12 13">HHB14362 ss-1</strain>
    </source>
</reference>
<protein>
    <recommendedName>
        <fullName evidence="4">mannan endo-1,4-beta-mannosidase</fullName>
        <ecNumber evidence="4">3.2.1.78</ecNumber>
    </recommendedName>
</protein>
<evidence type="ECO:0000256" key="6">
    <source>
        <dbReference type="ARBA" id="ARBA00022729"/>
    </source>
</evidence>
<keyword evidence="5" id="KW-0964">Secreted</keyword>
<sequence length="352" mass="38844">MKLSRAFTVALSLLPAFLPAAQAVNSWSGANNYYVHTLPTDQQEQLFQAMSDAGMKVLRTWVTGLGSGQKNSANKGVNDLEHAGLGNYDDTVLNLLDQTMLIAHNYGVKLLIGMYDVNTLQSKDVYFRTAGSVDGFYTNPTTLEAFNNRITHILNTHKHQTLGKPWSELGEYIFGFEAQNEPMIFDQNFYHSHLSWICDTAKQIRGNVGNKDMLIFTGGGSGKASVQSTFFSSDCAIDVVAIHDYNDDFDSFMPSAVSQAKAAGKKLIVEEWGSLFSSSDSSRKANLQGNVAKINKYGVPWLYWELITNGDPHQGQDYEIQVYGTDWQTLESYAKSTSGVTAAFDFSAALAR</sequence>
<dbReference type="Pfam" id="PF00150">
    <property type="entry name" value="Cellulase"/>
    <property type="match status" value="1"/>
</dbReference>
<dbReference type="AlphaFoldDB" id="A0A165MJJ6"/>
<comment type="catalytic activity">
    <reaction evidence="1">
        <text>Random hydrolysis of (1-&gt;4)-beta-D-mannosidic linkages in mannans, galactomannans and glucomannans.</text>
        <dbReference type="EC" id="3.2.1.78"/>
    </reaction>
</comment>
<organism evidence="12 13">
    <name type="scientific">Neolentinus lepideus HHB14362 ss-1</name>
    <dbReference type="NCBI Taxonomy" id="1314782"/>
    <lineage>
        <taxon>Eukaryota</taxon>
        <taxon>Fungi</taxon>
        <taxon>Dikarya</taxon>
        <taxon>Basidiomycota</taxon>
        <taxon>Agaricomycotina</taxon>
        <taxon>Agaricomycetes</taxon>
        <taxon>Gloeophyllales</taxon>
        <taxon>Gloeophyllaceae</taxon>
        <taxon>Neolentinus</taxon>
    </lineage>
</organism>
<dbReference type="Proteomes" id="UP000076761">
    <property type="component" value="Unassembled WGS sequence"/>
</dbReference>
<dbReference type="STRING" id="1314782.A0A165MJJ6"/>